<gene>
    <name evidence="10" type="ORF">G3580_09585</name>
</gene>
<evidence type="ECO:0000256" key="1">
    <source>
        <dbReference type="ARBA" id="ARBA00022475"/>
    </source>
</evidence>
<evidence type="ECO:0000313" key="10">
    <source>
        <dbReference type="EMBL" id="QID17868.1"/>
    </source>
</evidence>
<dbReference type="AlphaFoldDB" id="A0A6C1B520"/>
<dbReference type="PANTHER" id="PTHR48090">
    <property type="entry name" value="UNDECAPRENYL-PHOSPHATE 4-DEOXY-4-FORMAMIDO-L-ARABINOSE TRANSFERASE-RELATED"/>
    <property type="match status" value="1"/>
</dbReference>
<evidence type="ECO:0000256" key="5">
    <source>
        <dbReference type="ARBA" id="ARBA00022985"/>
    </source>
</evidence>
<dbReference type="PANTHER" id="PTHR48090:SF3">
    <property type="entry name" value="UNDECAPRENYL-PHOSPHATE 4-DEOXY-4-FORMAMIDO-L-ARABINOSE TRANSFERASE"/>
    <property type="match status" value="1"/>
</dbReference>
<sequence length="351" mass="38814">MTQNPLPPAEPSIPANLPEHSLSIVVPMYNEAENVAPLLERIHLALGPYPWPWEVILVDDGSSDDTPAELERCAKQYGPHVRVVALMRNFKQTAAMQAGLDAARGTVIATMDGDLQNDPIDIPRMVGRLLDEDLDLVAGWRKDRQDGLLLRKVPSRIANRLIARMTGVHLKDYGCSLKIFRASAIKNVRLYGEMHRFIPAWLATVTTPKRIAQEVVSHHPRVFGESKYGISRTFRVVLDLVFVYFFMRYRTRPGHFFGGIGIGLGALGSLILAYLAFVKIFLGESIGTRPLLFGGFFLVIAGVQMVTSGVLAELLARVYFESGDTRPYLARPVPPLADSEGWAQTGGNDGH</sequence>
<keyword evidence="1" id="KW-1003">Cell membrane</keyword>
<organism evidence="10 11">
    <name type="scientific">Nitrogeniibacter mangrovi</name>
    <dbReference type="NCBI Taxonomy" id="2016596"/>
    <lineage>
        <taxon>Bacteria</taxon>
        <taxon>Pseudomonadati</taxon>
        <taxon>Pseudomonadota</taxon>
        <taxon>Betaproteobacteria</taxon>
        <taxon>Rhodocyclales</taxon>
        <taxon>Zoogloeaceae</taxon>
        <taxon>Nitrogeniibacter</taxon>
    </lineage>
</organism>
<dbReference type="CDD" id="cd04187">
    <property type="entry name" value="DPM1_like_bac"/>
    <property type="match status" value="1"/>
</dbReference>
<feature type="transmembrane region" description="Helical" evidence="8">
    <location>
        <begin position="256"/>
        <end position="278"/>
    </location>
</feature>
<proteinExistence type="predicted"/>
<evidence type="ECO:0000256" key="3">
    <source>
        <dbReference type="ARBA" id="ARBA00022679"/>
    </source>
</evidence>
<dbReference type="GO" id="GO:0005886">
    <property type="term" value="C:plasma membrane"/>
    <property type="evidence" value="ECO:0007669"/>
    <property type="project" value="TreeGrafter"/>
</dbReference>
<evidence type="ECO:0000256" key="6">
    <source>
        <dbReference type="ARBA" id="ARBA00022989"/>
    </source>
</evidence>
<dbReference type="Gene3D" id="3.90.550.10">
    <property type="entry name" value="Spore Coat Polysaccharide Biosynthesis Protein SpsA, Chain A"/>
    <property type="match status" value="1"/>
</dbReference>
<evidence type="ECO:0000256" key="4">
    <source>
        <dbReference type="ARBA" id="ARBA00022692"/>
    </source>
</evidence>
<evidence type="ECO:0000313" key="11">
    <source>
        <dbReference type="Proteomes" id="UP000501991"/>
    </source>
</evidence>
<evidence type="ECO:0000256" key="2">
    <source>
        <dbReference type="ARBA" id="ARBA00022676"/>
    </source>
</evidence>
<feature type="transmembrane region" description="Helical" evidence="8">
    <location>
        <begin position="290"/>
        <end position="312"/>
    </location>
</feature>
<keyword evidence="7 8" id="KW-0472">Membrane</keyword>
<dbReference type="Pfam" id="PF00535">
    <property type="entry name" value="Glycos_transf_2"/>
    <property type="match status" value="1"/>
</dbReference>
<dbReference type="GO" id="GO:0016757">
    <property type="term" value="F:glycosyltransferase activity"/>
    <property type="evidence" value="ECO:0007669"/>
    <property type="project" value="UniProtKB-KW"/>
</dbReference>
<dbReference type="InterPro" id="IPR050256">
    <property type="entry name" value="Glycosyltransferase_2"/>
</dbReference>
<accession>A0A6C1B520</accession>
<evidence type="ECO:0000256" key="7">
    <source>
        <dbReference type="ARBA" id="ARBA00023136"/>
    </source>
</evidence>
<keyword evidence="5" id="KW-0448">Lipopolysaccharide biosynthesis</keyword>
<evidence type="ECO:0000256" key="8">
    <source>
        <dbReference type="SAM" id="Phobius"/>
    </source>
</evidence>
<keyword evidence="11" id="KW-1185">Reference proteome</keyword>
<feature type="domain" description="Glycosyltransferase 2-like" evidence="9">
    <location>
        <begin position="23"/>
        <end position="187"/>
    </location>
</feature>
<keyword evidence="4 8" id="KW-0812">Transmembrane</keyword>
<keyword evidence="2" id="KW-0328">Glycosyltransferase</keyword>
<keyword evidence="3 10" id="KW-0808">Transferase</keyword>
<keyword evidence="6 8" id="KW-1133">Transmembrane helix</keyword>
<dbReference type="InterPro" id="IPR029044">
    <property type="entry name" value="Nucleotide-diphossugar_trans"/>
</dbReference>
<evidence type="ECO:0000259" key="9">
    <source>
        <dbReference type="Pfam" id="PF00535"/>
    </source>
</evidence>
<reference evidence="10 11" key="1">
    <citation type="submission" date="2020-02" db="EMBL/GenBank/DDBJ databases">
        <title>Nitrogenibacter mangrovi gen. nov., sp. nov. isolated from mangrove sediment, a denitrifying betaproteobacterium.</title>
        <authorList>
            <person name="Liao H."/>
            <person name="Tian Y."/>
        </authorList>
    </citation>
    <scope>NUCLEOTIDE SEQUENCE [LARGE SCALE GENOMIC DNA]</scope>
    <source>
        <strain evidence="10 11">M9-3-2</strain>
    </source>
</reference>
<dbReference type="GO" id="GO:0009103">
    <property type="term" value="P:lipopolysaccharide biosynthetic process"/>
    <property type="evidence" value="ECO:0007669"/>
    <property type="project" value="UniProtKB-KW"/>
</dbReference>
<dbReference type="SUPFAM" id="SSF53448">
    <property type="entry name" value="Nucleotide-diphospho-sugar transferases"/>
    <property type="match status" value="1"/>
</dbReference>
<dbReference type="Proteomes" id="UP000501991">
    <property type="component" value="Chromosome"/>
</dbReference>
<protein>
    <submittedName>
        <fullName evidence="10">Glycosyltransferase family 2 protein</fullName>
    </submittedName>
</protein>
<dbReference type="KEGG" id="azq:G3580_09585"/>
<dbReference type="EMBL" id="CP048836">
    <property type="protein sequence ID" value="QID17868.1"/>
    <property type="molecule type" value="Genomic_DNA"/>
</dbReference>
<dbReference type="InterPro" id="IPR001173">
    <property type="entry name" value="Glyco_trans_2-like"/>
</dbReference>
<dbReference type="RefSeq" id="WP_173765029.1">
    <property type="nucleotide sequence ID" value="NZ_CP048836.1"/>
</dbReference>
<name>A0A6C1B520_9RHOO</name>